<feature type="domain" description="Histidine kinase" evidence="9">
    <location>
        <begin position="304"/>
        <end position="502"/>
    </location>
</feature>
<protein>
    <recommendedName>
        <fullName evidence="2">histidine kinase</fullName>
        <ecNumber evidence="2">2.7.13.3</ecNumber>
    </recommendedName>
</protein>
<dbReference type="AlphaFoldDB" id="A0A934MKG5"/>
<keyword evidence="8" id="KW-0812">Transmembrane</keyword>
<dbReference type="Gene3D" id="3.30.565.10">
    <property type="entry name" value="Histidine kinase-like ATPase, C-terminal domain"/>
    <property type="match status" value="1"/>
</dbReference>
<dbReference type="Pfam" id="PF07568">
    <property type="entry name" value="HisKA_2"/>
    <property type="match status" value="1"/>
</dbReference>
<comment type="caution">
    <text evidence="10">The sequence shown here is derived from an EMBL/GenBank/DDBJ whole genome shotgun (WGS) entry which is preliminary data.</text>
</comment>
<feature type="transmembrane region" description="Helical" evidence="8">
    <location>
        <begin position="250"/>
        <end position="276"/>
    </location>
</feature>
<keyword evidence="7" id="KW-0067">ATP-binding</keyword>
<evidence type="ECO:0000256" key="3">
    <source>
        <dbReference type="ARBA" id="ARBA00022553"/>
    </source>
</evidence>
<evidence type="ECO:0000256" key="7">
    <source>
        <dbReference type="ARBA" id="ARBA00022840"/>
    </source>
</evidence>
<name>A0A934MKG5_9HYPH</name>
<dbReference type="Proteomes" id="UP000609531">
    <property type="component" value="Unassembled WGS sequence"/>
</dbReference>
<feature type="transmembrane region" description="Helical" evidence="8">
    <location>
        <begin position="20"/>
        <end position="39"/>
    </location>
</feature>
<evidence type="ECO:0000313" key="11">
    <source>
        <dbReference type="Proteomes" id="UP000609531"/>
    </source>
</evidence>
<proteinExistence type="predicted"/>
<dbReference type="InterPro" id="IPR003594">
    <property type="entry name" value="HATPase_dom"/>
</dbReference>
<feature type="transmembrane region" description="Helical" evidence="8">
    <location>
        <begin position="80"/>
        <end position="102"/>
    </location>
</feature>
<keyword evidence="5" id="KW-0547">Nucleotide-binding</keyword>
<reference evidence="10" key="1">
    <citation type="submission" date="2020-12" db="EMBL/GenBank/DDBJ databases">
        <title>Bacterial taxonomy.</title>
        <authorList>
            <person name="Pan X."/>
        </authorList>
    </citation>
    <scope>NUCLEOTIDE SEQUENCE</scope>
    <source>
        <strain evidence="10">B2012</strain>
    </source>
</reference>
<evidence type="ECO:0000259" key="9">
    <source>
        <dbReference type="PROSITE" id="PS50109"/>
    </source>
</evidence>
<dbReference type="InterPro" id="IPR005467">
    <property type="entry name" value="His_kinase_dom"/>
</dbReference>
<dbReference type="SMART" id="SM00387">
    <property type="entry name" value="HATPase_c"/>
    <property type="match status" value="1"/>
</dbReference>
<dbReference type="GO" id="GO:0005524">
    <property type="term" value="F:ATP binding"/>
    <property type="evidence" value="ECO:0007669"/>
    <property type="project" value="UniProtKB-KW"/>
</dbReference>
<dbReference type="PANTHER" id="PTHR41523:SF8">
    <property type="entry name" value="ETHYLENE RESPONSE SENSOR PROTEIN"/>
    <property type="match status" value="1"/>
</dbReference>
<evidence type="ECO:0000256" key="6">
    <source>
        <dbReference type="ARBA" id="ARBA00022777"/>
    </source>
</evidence>
<evidence type="ECO:0000256" key="5">
    <source>
        <dbReference type="ARBA" id="ARBA00022741"/>
    </source>
</evidence>
<dbReference type="SUPFAM" id="SSF55874">
    <property type="entry name" value="ATPase domain of HSP90 chaperone/DNA topoisomerase II/histidine kinase"/>
    <property type="match status" value="1"/>
</dbReference>
<feature type="transmembrane region" description="Helical" evidence="8">
    <location>
        <begin position="122"/>
        <end position="139"/>
    </location>
</feature>
<evidence type="ECO:0000256" key="4">
    <source>
        <dbReference type="ARBA" id="ARBA00022679"/>
    </source>
</evidence>
<dbReference type="PANTHER" id="PTHR41523">
    <property type="entry name" value="TWO-COMPONENT SYSTEM SENSOR PROTEIN"/>
    <property type="match status" value="1"/>
</dbReference>
<evidence type="ECO:0000313" key="10">
    <source>
        <dbReference type="EMBL" id="MBJ3775439.1"/>
    </source>
</evidence>
<keyword evidence="8" id="KW-1133">Transmembrane helix</keyword>
<feature type="transmembrane region" description="Helical" evidence="8">
    <location>
        <begin position="151"/>
        <end position="172"/>
    </location>
</feature>
<feature type="transmembrane region" description="Helical" evidence="8">
    <location>
        <begin position="51"/>
        <end position="73"/>
    </location>
</feature>
<feature type="transmembrane region" description="Helical" evidence="8">
    <location>
        <begin position="178"/>
        <end position="206"/>
    </location>
</feature>
<sequence length="504" mass="52064">MSLTSAAKPIAMPQPTLPSVLMAGTTALATLVLAVGWLGGFDTMVRFGDGFAAMVPSTALGLILLAAGVLSVMRGAPSRTALATGAAIGVAIITVASFALRLTTPANGLDGALFPVTIGNEGTALATTLLTLGGCVCLWRLGGACRRTDRVFEVVASIGFALSLTAGVGYVFGAEALYGHFLFSSMALPTALAFAMLFTAFLLAAGERTWMRYFVGPGAGSATARRMLPVVVIGPLCFVTLRMVDNGHILASLGYSLITVALLALAVTTVAVNAAVENDAERRATAAVKALDQSKREVELLLAEVHHRVKNNLQQIQSIIQIECRAAEGERSVEQLKALSARIRSIGIVHQLLMTSPTIAEIDLKGFVGELLDAIRASHGLNKRGITIDASIAPCTLPLETAVTMGLLVTELVTNSVKHAFPRTASGRILISFEHAGTTARLTVRDDGVGGATGATDAGKGGGKGIGNTLIVGLVHKLGGNITVTTSEGTTSSIVFDLGADHAR</sequence>
<organism evidence="10 11">
    <name type="scientific">Acuticoccus mangrovi</name>
    <dbReference type="NCBI Taxonomy" id="2796142"/>
    <lineage>
        <taxon>Bacteria</taxon>
        <taxon>Pseudomonadati</taxon>
        <taxon>Pseudomonadota</taxon>
        <taxon>Alphaproteobacteria</taxon>
        <taxon>Hyphomicrobiales</taxon>
        <taxon>Amorphaceae</taxon>
        <taxon>Acuticoccus</taxon>
    </lineage>
</organism>
<keyword evidence="3" id="KW-0597">Phosphoprotein</keyword>
<feature type="transmembrane region" description="Helical" evidence="8">
    <location>
        <begin position="227"/>
        <end position="244"/>
    </location>
</feature>
<gene>
    <name evidence="10" type="ORF">JCR33_07060</name>
</gene>
<dbReference type="EC" id="2.7.13.3" evidence="2"/>
<keyword evidence="6 10" id="KW-0418">Kinase</keyword>
<dbReference type="RefSeq" id="WP_198881336.1">
    <property type="nucleotide sequence ID" value="NZ_JAEKJA010000005.1"/>
</dbReference>
<evidence type="ECO:0000256" key="2">
    <source>
        <dbReference type="ARBA" id="ARBA00012438"/>
    </source>
</evidence>
<accession>A0A934MKG5</accession>
<keyword evidence="4" id="KW-0808">Transferase</keyword>
<dbReference type="EMBL" id="JAEKJA010000005">
    <property type="protein sequence ID" value="MBJ3775439.1"/>
    <property type="molecule type" value="Genomic_DNA"/>
</dbReference>
<dbReference type="InterPro" id="IPR036890">
    <property type="entry name" value="HATPase_C_sf"/>
</dbReference>
<dbReference type="Gene3D" id="3.30.450.20">
    <property type="entry name" value="PAS domain"/>
    <property type="match status" value="1"/>
</dbReference>
<evidence type="ECO:0000256" key="1">
    <source>
        <dbReference type="ARBA" id="ARBA00000085"/>
    </source>
</evidence>
<dbReference type="Pfam" id="PF02518">
    <property type="entry name" value="HATPase_c"/>
    <property type="match status" value="1"/>
</dbReference>
<dbReference type="InterPro" id="IPR011495">
    <property type="entry name" value="Sig_transdc_His_kin_sub2_dim/P"/>
</dbReference>
<keyword evidence="11" id="KW-1185">Reference proteome</keyword>
<keyword evidence="8" id="KW-0472">Membrane</keyword>
<evidence type="ECO:0000256" key="8">
    <source>
        <dbReference type="SAM" id="Phobius"/>
    </source>
</evidence>
<comment type="catalytic activity">
    <reaction evidence="1">
        <text>ATP + protein L-histidine = ADP + protein N-phospho-L-histidine.</text>
        <dbReference type="EC" id="2.7.13.3"/>
    </reaction>
</comment>
<dbReference type="GO" id="GO:0004673">
    <property type="term" value="F:protein histidine kinase activity"/>
    <property type="evidence" value="ECO:0007669"/>
    <property type="project" value="UniProtKB-EC"/>
</dbReference>
<dbReference type="PROSITE" id="PS50109">
    <property type="entry name" value="HIS_KIN"/>
    <property type="match status" value="1"/>
</dbReference>